<dbReference type="AlphaFoldDB" id="A0A4Q9R5K1"/>
<dbReference type="EMBL" id="QJUP01000017">
    <property type="protein sequence ID" value="TBU94783.1"/>
    <property type="molecule type" value="Genomic_DNA"/>
</dbReference>
<evidence type="ECO:0000313" key="2">
    <source>
        <dbReference type="Proteomes" id="UP000292639"/>
    </source>
</evidence>
<comment type="caution">
    <text evidence="1">The sequence shown here is derived from an EMBL/GenBank/DDBJ whole genome shotgun (WGS) entry which is preliminary data.</text>
</comment>
<organism evidence="1 2">
    <name type="scientific">Stutzerimonas kirkiae</name>
    <dbReference type="NCBI Taxonomy" id="2211392"/>
    <lineage>
        <taxon>Bacteria</taxon>
        <taxon>Pseudomonadati</taxon>
        <taxon>Pseudomonadota</taxon>
        <taxon>Gammaproteobacteria</taxon>
        <taxon>Pseudomonadales</taxon>
        <taxon>Pseudomonadaceae</taxon>
        <taxon>Stutzerimonas</taxon>
    </lineage>
</organism>
<proteinExistence type="predicted"/>
<keyword evidence="2" id="KW-1185">Reference proteome</keyword>
<accession>A0A4Q9R5K1</accession>
<dbReference type="Proteomes" id="UP000292639">
    <property type="component" value="Unassembled WGS sequence"/>
</dbReference>
<evidence type="ECO:0000313" key="1">
    <source>
        <dbReference type="EMBL" id="TBU94783.1"/>
    </source>
</evidence>
<gene>
    <name evidence="1" type="ORF">DNJ96_12555</name>
</gene>
<protein>
    <submittedName>
        <fullName evidence="1">Uncharacterized protein</fullName>
    </submittedName>
</protein>
<name>A0A4Q9R5K1_9GAMM</name>
<reference evidence="1 2" key="1">
    <citation type="submission" date="2018-06" db="EMBL/GenBank/DDBJ databases">
        <title>Three novel Pseudomonas species isolated from symptomatic oak.</title>
        <authorList>
            <person name="Bueno-Gonzalez V."/>
            <person name="Brady C."/>
        </authorList>
    </citation>
    <scope>NUCLEOTIDE SEQUENCE [LARGE SCALE GENOMIC DNA]</scope>
    <source>
        <strain evidence="1 2">P17C</strain>
    </source>
</reference>
<sequence length="61" mass="6926">MNSFATLHDQWMIDLKVSKGGVDMTFVENIGSMPPAFILNYGAVYDKYRVVIDRAKNSIEK</sequence>